<feature type="binding site" evidence="9">
    <location>
        <position position="17"/>
    </location>
    <ligand>
        <name>ATP</name>
        <dbReference type="ChEBI" id="CHEBI:30616"/>
    </ligand>
</feature>
<dbReference type="Pfam" id="PF01467">
    <property type="entry name" value="CTP_transf_like"/>
    <property type="match status" value="1"/>
</dbReference>
<feature type="site" description="Transition state stabilizer" evidence="9">
    <location>
        <position position="17"/>
    </location>
</feature>
<keyword evidence="4 9" id="KW-0547">Nucleotide-binding</keyword>
<feature type="binding site" evidence="9">
    <location>
        <begin position="9"/>
        <end position="10"/>
    </location>
    <ligand>
        <name>ATP</name>
        <dbReference type="ChEBI" id="CHEBI:30616"/>
    </ligand>
</feature>
<comment type="pathway">
    <text evidence="9">Cofactor biosynthesis; coenzyme A biosynthesis; CoA from (R)-pantothenate: step 4/5.</text>
</comment>
<evidence type="ECO:0000256" key="9">
    <source>
        <dbReference type="HAMAP-Rule" id="MF_00151"/>
    </source>
</evidence>
<feature type="binding site" evidence="9">
    <location>
        <position position="9"/>
    </location>
    <ligand>
        <name>substrate</name>
    </ligand>
</feature>
<feature type="binding site" evidence="9">
    <location>
        <begin position="88"/>
        <end position="90"/>
    </location>
    <ligand>
        <name>ATP</name>
        <dbReference type="ChEBI" id="CHEBI:30616"/>
    </ligand>
</feature>
<dbReference type="Gene3D" id="3.40.50.620">
    <property type="entry name" value="HUPs"/>
    <property type="match status" value="1"/>
</dbReference>
<keyword evidence="6 9" id="KW-0460">Magnesium</keyword>
<dbReference type="EC" id="2.7.7.3" evidence="9"/>
<name>A0A1H2PNP1_9BURK</name>
<dbReference type="InterPro" id="IPR014729">
    <property type="entry name" value="Rossmann-like_a/b/a_fold"/>
</dbReference>
<feature type="binding site" evidence="9">
    <location>
        <position position="41"/>
    </location>
    <ligand>
        <name>substrate</name>
    </ligand>
</feature>
<keyword evidence="7 9" id="KW-0173">Coenzyme A biosynthesis</keyword>
<dbReference type="RefSeq" id="WP_091907194.1">
    <property type="nucleotide sequence ID" value="NZ_FNLO01000004.1"/>
</dbReference>
<keyword evidence="1 9" id="KW-0963">Cytoplasm</keyword>
<evidence type="ECO:0000256" key="5">
    <source>
        <dbReference type="ARBA" id="ARBA00022840"/>
    </source>
</evidence>
<comment type="subunit">
    <text evidence="9">Homohexamer.</text>
</comment>
<dbReference type="CDD" id="cd02163">
    <property type="entry name" value="PPAT"/>
    <property type="match status" value="1"/>
</dbReference>
<dbReference type="InterPro" id="IPR004821">
    <property type="entry name" value="Cyt_trans-like"/>
</dbReference>
<proteinExistence type="inferred from homology"/>
<evidence type="ECO:0000256" key="4">
    <source>
        <dbReference type="ARBA" id="ARBA00022741"/>
    </source>
</evidence>
<gene>
    <name evidence="9" type="primary">coaD</name>
    <name evidence="11" type="ORF">SAMN05216551_104267</name>
</gene>
<accession>A0A1H2PNP1</accession>
<evidence type="ECO:0000256" key="2">
    <source>
        <dbReference type="ARBA" id="ARBA00022679"/>
    </source>
</evidence>
<evidence type="ECO:0000313" key="12">
    <source>
        <dbReference type="Proteomes" id="UP000243719"/>
    </source>
</evidence>
<keyword evidence="5 9" id="KW-0067">ATP-binding</keyword>
<dbReference type="STRING" id="1770053.SAMN05216551_104267"/>
<sequence>MVIAVYPGTFDPFTRGHEDLVRRASSMFDRLVVGVAASRNKGPFFSLEERLEIARDVLAHYPNVQVEGFSGLLKEFVREHGARIIVRGLRAVSDFEYEFQLAGMNRYLLPDVETMFMTPSDQYQFISGQMVREIAQLHGDVSKFVFPSVEARLKAKVAAAA</sequence>
<feature type="binding site" evidence="9">
    <location>
        <position position="73"/>
    </location>
    <ligand>
        <name>substrate</name>
    </ligand>
</feature>
<dbReference type="PANTHER" id="PTHR21342:SF1">
    <property type="entry name" value="PHOSPHOPANTETHEINE ADENYLYLTRANSFERASE"/>
    <property type="match status" value="1"/>
</dbReference>
<evidence type="ECO:0000256" key="1">
    <source>
        <dbReference type="ARBA" id="ARBA00022490"/>
    </source>
</evidence>
<dbReference type="GO" id="GO:0005737">
    <property type="term" value="C:cytoplasm"/>
    <property type="evidence" value="ECO:0007669"/>
    <property type="project" value="UniProtKB-SubCell"/>
</dbReference>
<dbReference type="GO" id="GO:0004595">
    <property type="term" value="F:pantetheine-phosphate adenylyltransferase activity"/>
    <property type="evidence" value="ECO:0007669"/>
    <property type="project" value="UniProtKB-UniRule"/>
</dbReference>
<comment type="similarity">
    <text evidence="9">Belongs to the bacterial CoaD family.</text>
</comment>
<evidence type="ECO:0000256" key="3">
    <source>
        <dbReference type="ARBA" id="ARBA00022695"/>
    </source>
</evidence>
<evidence type="ECO:0000256" key="8">
    <source>
        <dbReference type="ARBA" id="ARBA00029346"/>
    </source>
</evidence>
<dbReference type="SUPFAM" id="SSF52374">
    <property type="entry name" value="Nucleotidylyl transferase"/>
    <property type="match status" value="1"/>
</dbReference>
<evidence type="ECO:0000259" key="10">
    <source>
        <dbReference type="Pfam" id="PF01467"/>
    </source>
</evidence>
<dbReference type="UniPathway" id="UPA00241">
    <property type="reaction ID" value="UER00355"/>
</dbReference>
<feature type="binding site" evidence="9">
    <location>
        <begin position="123"/>
        <end position="129"/>
    </location>
    <ligand>
        <name>ATP</name>
        <dbReference type="ChEBI" id="CHEBI:30616"/>
    </ligand>
</feature>
<keyword evidence="12" id="KW-1185">Reference proteome</keyword>
<comment type="catalytic activity">
    <reaction evidence="8 9">
        <text>(R)-4'-phosphopantetheine + ATP + H(+) = 3'-dephospho-CoA + diphosphate</text>
        <dbReference type="Rhea" id="RHEA:19801"/>
        <dbReference type="ChEBI" id="CHEBI:15378"/>
        <dbReference type="ChEBI" id="CHEBI:30616"/>
        <dbReference type="ChEBI" id="CHEBI:33019"/>
        <dbReference type="ChEBI" id="CHEBI:57328"/>
        <dbReference type="ChEBI" id="CHEBI:61723"/>
        <dbReference type="EC" id="2.7.7.3"/>
    </reaction>
</comment>
<comment type="function">
    <text evidence="9">Reversibly transfers an adenylyl group from ATP to 4'-phosphopantetheine, yielding dephospho-CoA (dPCoA) and pyrophosphate.</text>
</comment>
<dbReference type="PANTHER" id="PTHR21342">
    <property type="entry name" value="PHOSPHOPANTETHEINE ADENYLYLTRANSFERASE"/>
    <property type="match status" value="1"/>
</dbReference>
<dbReference type="GO" id="GO:0015937">
    <property type="term" value="P:coenzyme A biosynthetic process"/>
    <property type="evidence" value="ECO:0007669"/>
    <property type="project" value="UniProtKB-UniRule"/>
</dbReference>
<keyword evidence="2 9" id="KW-0808">Transferase</keyword>
<dbReference type="EMBL" id="FNLO01000004">
    <property type="protein sequence ID" value="SDV48220.1"/>
    <property type="molecule type" value="Genomic_DNA"/>
</dbReference>
<dbReference type="PRINTS" id="PR01020">
    <property type="entry name" value="LPSBIOSNTHSS"/>
</dbReference>
<comment type="subcellular location">
    <subcellularLocation>
        <location evidence="9">Cytoplasm</location>
    </subcellularLocation>
</comment>
<dbReference type="NCBIfam" id="TIGR00125">
    <property type="entry name" value="cyt_tran_rel"/>
    <property type="match status" value="1"/>
</dbReference>
<organism evidence="11 12">
    <name type="scientific">Chitinasiproducens palmae</name>
    <dbReference type="NCBI Taxonomy" id="1770053"/>
    <lineage>
        <taxon>Bacteria</taxon>
        <taxon>Pseudomonadati</taxon>
        <taxon>Pseudomonadota</taxon>
        <taxon>Betaproteobacteria</taxon>
        <taxon>Burkholderiales</taxon>
        <taxon>Burkholderiaceae</taxon>
        <taxon>Chitinasiproducens</taxon>
    </lineage>
</organism>
<dbReference type="GO" id="GO:0005524">
    <property type="term" value="F:ATP binding"/>
    <property type="evidence" value="ECO:0007669"/>
    <property type="project" value="UniProtKB-KW"/>
</dbReference>
<feature type="binding site" evidence="9">
    <location>
        <position position="98"/>
    </location>
    <ligand>
        <name>ATP</name>
        <dbReference type="ChEBI" id="CHEBI:30616"/>
    </ligand>
</feature>
<evidence type="ECO:0000256" key="6">
    <source>
        <dbReference type="ARBA" id="ARBA00022842"/>
    </source>
</evidence>
<evidence type="ECO:0000313" key="11">
    <source>
        <dbReference type="EMBL" id="SDV48220.1"/>
    </source>
</evidence>
<dbReference type="NCBIfam" id="TIGR01510">
    <property type="entry name" value="coaD_prev_kdtB"/>
    <property type="match status" value="1"/>
</dbReference>
<protein>
    <recommendedName>
        <fullName evidence="9">Phosphopantetheine adenylyltransferase</fullName>
        <ecNumber evidence="9">2.7.7.3</ecNumber>
    </recommendedName>
    <alternativeName>
        <fullName evidence="9">Dephospho-CoA pyrophosphorylase</fullName>
    </alternativeName>
    <alternativeName>
        <fullName evidence="9">Pantetheine-phosphate adenylyltransferase</fullName>
        <shortName evidence="9">PPAT</shortName>
    </alternativeName>
</protein>
<dbReference type="InterPro" id="IPR001980">
    <property type="entry name" value="PPAT"/>
</dbReference>
<keyword evidence="3 9" id="KW-0548">Nucleotidyltransferase</keyword>
<reference evidence="12" key="1">
    <citation type="submission" date="2016-09" db="EMBL/GenBank/DDBJ databases">
        <authorList>
            <person name="Varghese N."/>
            <person name="Submissions S."/>
        </authorList>
    </citation>
    <scope>NUCLEOTIDE SEQUENCE [LARGE SCALE GENOMIC DNA]</scope>
    <source>
        <strain evidence="12">JS23</strain>
    </source>
</reference>
<dbReference type="AlphaFoldDB" id="A0A1H2PNP1"/>
<comment type="cofactor">
    <cofactor evidence="9">
        <name>Mg(2+)</name>
        <dbReference type="ChEBI" id="CHEBI:18420"/>
    </cofactor>
</comment>
<dbReference type="Proteomes" id="UP000243719">
    <property type="component" value="Unassembled WGS sequence"/>
</dbReference>
<evidence type="ECO:0000256" key="7">
    <source>
        <dbReference type="ARBA" id="ARBA00022993"/>
    </source>
</evidence>
<feature type="domain" description="Cytidyltransferase-like" evidence="10">
    <location>
        <begin position="5"/>
        <end position="133"/>
    </location>
</feature>
<feature type="binding site" evidence="9">
    <location>
        <position position="87"/>
    </location>
    <ligand>
        <name>substrate</name>
    </ligand>
</feature>
<dbReference type="OrthoDB" id="9806661at2"/>
<dbReference type="HAMAP" id="MF_00151">
    <property type="entry name" value="PPAT_bact"/>
    <property type="match status" value="1"/>
</dbReference>